<feature type="non-terminal residue" evidence="1">
    <location>
        <position position="1"/>
    </location>
</feature>
<protein>
    <submittedName>
        <fullName evidence="1">Uncharacterized protein</fullName>
    </submittedName>
</protein>
<accession>A0ABS8WTL5</accession>
<organism evidence="1 2">
    <name type="scientific">Datura stramonium</name>
    <name type="common">Jimsonweed</name>
    <name type="synonym">Common thornapple</name>
    <dbReference type="NCBI Taxonomy" id="4076"/>
    <lineage>
        <taxon>Eukaryota</taxon>
        <taxon>Viridiplantae</taxon>
        <taxon>Streptophyta</taxon>
        <taxon>Embryophyta</taxon>
        <taxon>Tracheophyta</taxon>
        <taxon>Spermatophyta</taxon>
        <taxon>Magnoliopsida</taxon>
        <taxon>eudicotyledons</taxon>
        <taxon>Gunneridae</taxon>
        <taxon>Pentapetalae</taxon>
        <taxon>asterids</taxon>
        <taxon>lamiids</taxon>
        <taxon>Solanales</taxon>
        <taxon>Solanaceae</taxon>
        <taxon>Solanoideae</taxon>
        <taxon>Datureae</taxon>
        <taxon>Datura</taxon>
    </lineage>
</organism>
<evidence type="ECO:0000313" key="1">
    <source>
        <dbReference type="EMBL" id="MCE3215518.1"/>
    </source>
</evidence>
<comment type="caution">
    <text evidence="1">The sequence shown here is derived from an EMBL/GenBank/DDBJ whole genome shotgun (WGS) entry which is preliminary data.</text>
</comment>
<evidence type="ECO:0000313" key="2">
    <source>
        <dbReference type="Proteomes" id="UP000823775"/>
    </source>
</evidence>
<dbReference type="Proteomes" id="UP000823775">
    <property type="component" value="Unassembled WGS sequence"/>
</dbReference>
<proteinExistence type="predicted"/>
<feature type="non-terminal residue" evidence="1">
    <location>
        <position position="160"/>
    </location>
</feature>
<reference evidence="1 2" key="1">
    <citation type="journal article" date="2021" name="BMC Genomics">
        <title>Datura genome reveals duplications of psychoactive alkaloid biosynthetic genes and high mutation rate following tissue culture.</title>
        <authorList>
            <person name="Rajewski A."/>
            <person name="Carter-House D."/>
            <person name="Stajich J."/>
            <person name="Litt A."/>
        </authorList>
    </citation>
    <scope>NUCLEOTIDE SEQUENCE [LARGE SCALE GENOMIC DNA]</scope>
    <source>
        <strain evidence="1">AR-01</strain>
    </source>
</reference>
<gene>
    <name evidence="1" type="ORF">HAX54_002668</name>
</gene>
<sequence length="160" mass="17429">AVNQLGDADEVIIECAVVVMDRMSNKLTGHDFAATSASSSSLHSMRWITVHWFLERRVKLIMAANQLGDADKVLNECVVAVMARMSNKLTGHDFAATSASSSSLHSKCWIIAANQLGDVDEVLNECVVAVMARMSNKLTGHDLYSTSASLSSLHRKHWIA</sequence>
<dbReference type="EMBL" id="JACEIK010011195">
    <property type="protein sequence ID" value="MCE3215518.1"/>
    <property type="molecule type" value="Genomic_DNA"/>
</dbReference>
<keyword evidence="2" id="KW-1185">Reference proteome</keyword>
<name>A0ABS8WTL5_DATST</name>